<accession>A0A4Y2G169</accession>
<sequence length="119" mass="12970">MLSGGVVSGGGCMHDMNPDRREKQDGSLPSDPGLRSPGSSSTAALSLVEFRPSGKSASSGQTEFKYSYLSGIDTYPVGRLRFYSTLVRYTKNTRQKANSIYSRNNENQPSDKNMVLNPL</sequence>
<evidence type="ECO:0000313" key="2">
    <source>
        <dbReference type="EMBL" id="GBM46415.1"/>
    </source>
</evidence>
<evidence type="ECO:0000256" key="1">
    <source>
        <dbReference type="SAM" id="MobiDB-lite"/>
    </source>
</evidence>
<dbReference type="Proteomes" id="UP000499080">
    <property type="component" value="Unassembled WGS sequence"/>
</dbReference>
<feature type="compositionally biased region" description="Gly residues" evidence="1">
    <location>
        <begin position="1"/>
        <end position="12"/>
    </location>
</feature>
<dbReference type="AlphaFoldDB" id="A0A4Y2G169"/>
<keyword evidence="3" id="KW-1185">Reference proteome</keyword>
<reference evidence="2 3" key="1">
    <citation type="journal article" date="2019" name="Sci. Rep.">
        <title>Orb-weaving spider Araneus ventricosus genome elucidates the spidroin gene catalogue.</title>
        <authorList>
            <person name="Kono N."/>
            <person name="Nakamura H."/>
            <person name="Ohtoshi R."/>
            <person name="Moran D.A.P."/>
            <person name="Shinohara A."/>
            <person name="Yoshida Y."/>
            <person name="Fujiwara M."/>
            <person name="Mori M."/>
            <person name="Tomita M."/>
            <person name="Arakawa K."/>
        </authorList>
    </citation>
    <scope>NUCLEOTIDE SEQUENCE [LARGE SCALE GENOMIC DNA]</scope>
</reference>
<gene>
    <name evidence="2" type="ORF">AVEN_161003_1</name>
</gene>
<protein>
    <submittedName>
        <fullName evidence="2">Uncharacterized protein</fullName>
    </submittedName>
</protein>
<dbReference type="OrthoDB" id="6433321at2759"/>
<name>A0A4Y2G169_ARAVE</name>
<proteinExistence type="predicted"/>
<feature type="region of interest" description="Disordered" evidence="1">
    <location>
        <begin position="1"/>
        <end position="61"/>
    </location>
</feature>
<feature type="compositionally biased region" description="Basic and acidic residues" evidence="1">
    <location>
        <begin position="16"/>
        <end position="25"/>
    </location>
</feature>
<dbReference type="EMBL" id="BGPR01001136">
    <property type="protein sequence ID" value="GBM46415.1"/>
    <property type="molecule type" value="Genomic_DNA"/>
</dbReference>
<evidence type="ECO:0000313" key="3">
    <source>
        <dbReference type="Proteomes" id="UP000499080"/>
    </source>
</evidence>
<comment type="caution">
    <text evidence="2">The sequence shown here is derived from an EMBL/GenBank/DDBJ whole genome shotgun (WGS) entry which is preliminary data.</text>
</comment>
<organism evidence="2 3">
    <name type="scientific">Araneus ventricosus</name>
    <name type="common">Orbweaver spider</name>
    <name type="synonym">Epeira ventricosa</name>
    <dbReference type="NCBI Taxonomy" id="182803"/>
    <lineage>
        <taxon>Eukaryota</taxon>
        <taxon>Metazoa</taxon>
        <taxon>Ecdysozoa</taxon>
        <taxon>Arthropoda</taxon>
        <taxon>Chelicerata</taxon>
        <taxon>Arachnida</taxon>
        <taxon>Araneae</taxon>
        <taxon>Araneomorphae</taxon>
        <taxon>Entelegynae</taxon>
        <taxon>Araneoidea</taxon>
        <taxon>Araneidae</taxon>
        <taxon>Araneus</taxon>
    </lineage>
</organism>
<feature type="region of interest" description="Disordered" evidence="1">
    <location>
        <begin position="94"/>
        <end position="119"/>
    </location>
</feature>
<feature type="compositionally biased region" description="Polar residues" evidence="1">
    <location>
        <begin position="94"/>
        <end position="111"/>
    </location>
</feature>